<accession>A0ABV9CWJ3</accession>
<comment type="caution">
    <text evidence="3">The sequence shown here is derived from an EMBL/GenBank/DDBJ whole genome shotgun (WGS) entry which is preliminary data.</text>
</comment>
<sequence>MIVVGVDGSPAGLEAARWAALEAALRGSEVRVTHAMPAWACEADGGPYAEVARWMREGADTIMGEALEQVRQAAPGVGVSTARLPGDPRAGLIAAARDAELLVVGNHGLGGFRGLLLGSVALGVAGRAPCPVAVVRAVPEGALPQIVAGVDGAGADAETLRFAFFEAGLRHAELVVVRAMGTAPGQAEREGPAAGPRRWPESPPEVKVSELVLPGHPVDVLLQASARAELLVVGSRGRGGFAGLVLGSVTHALLHHARCPVLVLPAVPQQ</sequence>
<name>A0ABV9CWJ3_9ACTN</name>
<dbReference type="RefSeq" id="WP_380852826.1">
    <property type="nucleotide sequence ID" value="NZ_JBHSFP010000086.1"/>
</dbReference>
<dbReference type="InterPro" id="IPR014729">
    <property type="entry name" value="Rossmann-like_a/b/a_fold"/>
</dbReference>
<dbReference type="SUPFAM" id="SSF52402">
    <property type="entry name" value="Adenine nucleotide alpha hydrolases-like"/>
    <property type="match status" value="2"/>
</dbReference>
<comment type="similarity">
    <text evidence="1">Belongs to the universal stress protein A family.</text>
</comment>
<dbReference type="Gene3D" id="3.40.50.620">
    <property type="entry name" value="HUPs"/>
    <property type="match status" value="2"/>
</dbReference>
<dbReference type="EMBL" id="JBHSFP010000086">
    <property type="protein sequence ID" value="MFC4537112.1"/>
    <property type="molecule type" value="Genomic_DNA"/>
</dbReference>
<dbReference type="PANTHER" id="PTHR46268">
    <property type="entry name" value="STRESS RESPONSE PROTEIN NHAX"/>
    <property type="match status" value="1"/>
</dbReference>
<evidence type="ECO:0000313" key="4">
    <source>
        <dbReference type="Proteomes" id="UP001596004"/>
    </source>
</evidence>
<dbReference type="InterPro" id="IPR006015">
    <property type="entry name" value="Universal_stress_UspA"/>
</dbReference>
<evidence type="ECO:0000256" key="1">
    <source>
        <dbReference type="ARBA" id="ARBA00008791"/>
    </source>
</evidence>
<feature type="domain" description="UspA" evidence="2">
    <location>
        <begin position="2"/>
        <end position="136"/>
    </location>
</feature>
<dbReference type="InterPro" id="IPR006016">
    <property type="entry name" value="UspA"/>
</dbReference>
<gene>
    <name evidence="3" type="ORF">ACFO60_40615</name>
</gene>
<dbReference type="PRINTS" id="PR01438">
    <property type="entry name" value="UNVRSLSTRESS"/>
</dbReference>
<dbReference type="Proteomes" id="UP001596004">
    <property type="component" value="Unassembled WGS sequence"/>
</dbReference>
<protein>
    <submittedName>
        <fullName evidence="3">Universal stress protein</fullName>
    </submittedName>
</protein>
<evidence type="ECO:0000259" key="2">
    <source>
        <dbReference type="Pfam" id="PF00582"/>
    </source>
</evidence>
<feature type="domain" description="UspA" evidence="2">
    <location>
        <begin position="145"/>
        <end position="265"/>
    </location>
</feature>
<evidence type="ECO:0000313" key="3">
    <source>
        <dbReference type="EMBL" id="MFC4537112.1"/>
    </source>
</evidence>
<dbReference type="Pfam" id="PF00582">
    <property type="entry name" value="Usp"/>
    <property type="match status" value="2"/>
</dbReference>
<organism evidence="3 4">
    <name type="scientific">Sphaerisporangium dianthi</name>
    <dbReference type="NCBI Taxonomy" id="1436120"/>
    <lineage>
        <taxon>Bacteria</taxon>
        <taxon>Bacillati</taxon>
        <taxon>Actinomycetota</taxon>
        <taxon>Actinomycetes</taxon>
        <taxon>Streptosporangiales</taxon>
        <taxon>Streptosporangiaceae</taxon>
        <taxon>Sphaerisporangium</taxon>
    </lineage>
</organism>
<keyword evidence="4" id="KW-1185">Reference proteome</keyword>
<proteinExistence type="inferred from homology"/>
<reference evidence="4" key="1">
    <citation type="journal article" date="2019" name="Int. J. Syst. Evol. Microbiol.">
        <title>The Global Catalogue of Microorganisms (GCM) 10K type strain sequencing project: providing services to taxonomists for standard genome sequencing and annotation.</title>
        <authorList>
            <consortium name="The Broad Institute Genomics Platform"/>
            <consortium name="The Broad Institute Genome Sequencing Center for Infectious Disease"/>
            <person name="Wu L."/>
            <person name="Ma J."/>
        </authorList>
    </citation>
    <scope>NUCLEOTIDE SEQUENCE [LARGE SCALE GENOMIC DNA]</scope>
    <source>
        <strain evidence="4">CGMCC 4.7132</strain>
    </source>
</reference>
<dbReference type="PANTHER" id="PTHR46268:SF6">
    <property type="entry name" value="UNIVERSAL STRESS PROTEIN UP12"/>
    <property type="match status" value="1"/>
</dbReference>